<evidence type="ECO:0000256" key="1">
    <source>
        <dbReference type="ARBA" id="ARBA00004141"/>
    </source>
</evidence>
<dbReference type="Proteomes" id="UP000234845">
    <property type="component" value="Unassembled WGS sequence"/>
</dbReference>
<feature type="transmembrane region" description="Helical" evidence="5">
    <location>
        <begin position="42"/>
        <end position="65"/>
    </location>
</feature>
<dbReference type="InterPro" id="IPR038770">
    <property type="entry name" value="Na+/solute_symporter_sf"/>
</dbReference>
<dbReference type="InterPro" id="IPR002657">
    <property type="entry name" value="BilAc:Na_symport/Acr3"/>
</dbReference>
<dbReference type="Gene3D" id="1.20.1530.20">
    <property type="match status" value="1"/>
</dbReference>
<gene>
    <name evidence="6" type="ORF">CWI75_15665</name>
</gene>
<name>A0A2N5XZ91_9GAMM</name>
<evidence type="ECO:0000256" key="3">
    <source>
        <dbReference type="ARBA" id="ARBA00022989"/>
    </source>
</evidence>
<dbReference type="RefSeq" id="WP_101522467.1">
    <property type="nucleotide sequence ID" value="NZ_PKLZ01000013.1"/>
</dbReference>
<proteinExistence type="predicted"/>
<dbReference type="InterPro" id="IPR004710">
    <property type="entry name" value="Bilac:Na_transpt"/>
</dbReference>
<feature type="transmembrane region" description="Helical" evidence="5">
    <location>
        <begin position="203"/>
        <end position="221"/>
    </location>
</feature>
<evidence type="ECO:0000313" key="7">
    <source>
        <dbReference type="Proteomes" id="UP000234845"/>
    </source>
</evidence>
<comment type="subcellular location">
    <subcellularLocation>
        <location evidence="1">Membrane</location>
        <topology evidence="1">Multi-pass membrane protein</topology>
    </subcellularLocation>
</comment>
<dbReference type="GO" id="GO:0016020">
    <property type="term" value="C:membrane"/>
    <property type="evidence" value="ECO:0007669"/>
    <property type="project" value="UniProtKB-SubCell"/>
</dbReference>
<feature type="transmembrane region" description="Helical" evidence="5">
    <location>
        <begin position="100"/>
        <end position="123"/>
    </location>
</feature>
<sequence>MGAFYVEHEYWFAVFQLVTAMLGMGATLTARDFRDVVREPGAVTLGMVVQLVLVPLATFGFLRLLGVQGGVAVGIALIASIPGGTTSNIFTYFARGNSALSISITGLTTLACLVTTPLILAALISDKLPADFTMPSGQIVNEIAYTLLLPLALGMSYLHIYPRQAVTVSKWCIRASLLGIALIVAGSLSAGRLNIEVFGMDNVLLVVYFTLALTATGWLATRLFSLSRPDSTAIEFEVIVRNVNLGVLLKASLFPASMVATAQLGDAVLLTLLLYGGLQMIIAAVLIMFHRKSTKRAGSGLAL</sequence>
<evidence type="ECO:0000313" key="6">
    <source>
        <dbReference type="EMBL" id="PLW81460.1"/>
    </source>
</evidence>
<evidence type="ECO:0008006" key="8">
    <source>
        <dbReference type="Google" id="ProtNLM"/>
    </source>
</evidence>
<feature type="transmembrane region" description="Helical" evidence="5">
    <location>
        <begin position="143"/>
        <end position="160"/>
    </location>
</feature>
<keyword evidence="2 5" id="KW-0812">Transmembrane</keyword>
<evidence type="ECO:0000256" key="4">
    <source>
        <dbReference type="ARBA" id="ARBA00023136"/>
    </source>
</evidence>
<dbReference type="AlphaFoldDB" id="A0A2N5XZ91"/>
<organism evidence="6 7">
    <name type="scientific">Kineobactrum sediminis</name>
    <dbReference type="NCBI Taxonomy" id="1905677"/>
    <lineage>
        <taxon>Bacteria</taxon>
        <taxon>Pseudomonadati</taxon>
        <taxon>Pseudomonadota</taxon>
        <taxon>Gammaproteobacteria</taxon>
        <taxon>Cellvibrionales</taxon>
        <taxon>Halieaceae</taxon>
        <taxon>Kineobactrum</taxon>
    </lineage>
</organism>
<keyword evidence="7" id="KW-1185">Reference proteome</keyword>
<dbReference type="PANTHER" id="PTHR10361:SF28">
    <property type="entry name" value="P3 PROTEIN-RELATED"/>
    <property type="match status" value="1"/>
</dbReference>
<feature type="transmembrane region" description="Helical" evidence="5">
    <location>
        <begin position="242"/>
        <end position="262"/>
    </location>
</feature>
<dbReference type="OrthoDB" id="9806785at2"/>
<reference evidence="7" key="1">
    <citation type="submission" date="2017-11" db="EMBL/GenBank/DDBJ databases">
        <title>The draft genome sequence of Chromatocurvus sp. F02.</title>
        <authorList>
            <person name="Du Z.-J."/>
            <person name="Chang Y.-Q."/>
        </authorList>
    </citation>
    <scope>NUCLEOTIDE SEQUENCE [LARGE SCALE GENOMIC DNA]</scope>
    <source>
        <strain evidence="7">F02</strain>
    </source>
</reference>
<protein>
    <recommendedName>
        <fullName evidence="8">Bile acid:sodium symporter</fullName>
    </recommendedName>
</protein>
<keyword evidence="3 5" id="KW-1133">Transmembrane helix</keyword>
<feature type="transmembrane region" description="Helical" evidence="5">
    <location>
        <begin position="268"/>
        <end position="289"/>
    </location>
</feature>
<comment type="caution">
    <text evidence="6">The sequence shown here is derived from an EMBL/GenBank/DDBJ whole genome shotgun (WGS) entry which is preliminary data.</text>
</comment>
<dbReference type="PANTHER" id="PTHR10361">
    <property type="entry name" value="SODIUM-BILE ACID COTRANSPORTER"/>
    <property type="match status" value="1"/>
</dbReference>
<accession>A0A2N5XZ91</accession>
<dbReference type="EMBL" id="PKLZ01000013">
    <property type="protein sequence ID" value="PLW81460.1"/>
    <property type="molecule type" value="Genomic_DNA"/>
</dbReference>
<feature type="transmembrane region" description="Helical" evidence="5">
    <location>
        <begin position="172"/>
        <end position="191"/>
    </location>
</feature>
<evidence type="ECO:0000256" key="2">
    <source>
        <dbReference type="ARBA" id="ARBA00022692"/>
    </source>
</evidence>
<dbReference type="Pfam" id="PF01758">
    <property type="entry name" value="SBF"/>
    <property type="match status" value="1"/>
</dbReference>
<feature type="transmembrane region" description="Helical" evidence="5">
    <location>
        <begin position="12"/>
        <end position="30"/>
    </location>
</feature>
<keyword evidence="4 5" id="KW-0472">Membrane</keyword>
<evidence type="ECO:0000256" key="5">
    <source>
        <dbReference type="SAM" id="Phobius"/>
    </source>
</evidence>
<feature type="transmembrane region" description="Helical" evidence="5">
    <location>
        <begin position="71"/>
        <end position="93"/>
    </location>
</feature>